<protein>
    <submittedName>
        <fullName evidence="2">Uncharacterized protein</fullName>
    </submittedName>
</protein>
<evidence type="ECO:0000313" key="3">
    <source>
        <dbReference type="Proteomes" id="UP001303046"/>
    </source>
</evidence>
<reference evidence="2 3" key="1">
    <citation type="submission" date="2023-08" db="EMBL/GenBank/DDBJ databases">
        <title>A Necator americanus chromosomal reference genome.</title>
        <authorList>
            <person name="Ilik V."/>
            <person name="Petrzelkova K.J."/>
            <person name="Pardy F."/>
            <person name="Fuh T."/>
            <person name="Niatou-Singa F.S."/>
            <person name="Gouil Q."/>
            <person name="Baker L."/>
            <person name="Ritchie M.E."/>
            <person name="Jex A.R."/>
            <person name="Gazzola D."/>
            <person name="Li H."/>
            <person name="Toshio Fujiwara R."/>
            <person name="Zhan B."/>
            <person name="Aroian R.V."/>
            <person name="Pafco B."/>
            <person name="Schwarz E.M."/>
        </authorList>
    </citation>
    <scope>NUCLEOTIDE SEQUENCE [LARGE SCALE GENOMIC DNA]</scope>
    <source>
        <strain evidence="2 3">Aroian</strain>
        <tissue evidence="2">Whole animal</tissue>
    </source>
</reference>
<keyword evidence="3" id="KW-1185">Reference proteome</keyword>
<dbReference type="EMBL" id="JAVFWL010000006">
    <property type="protein sequence ID" value="KAK6760028.1"/>
    <property type="molecule type" value="Genomic_DNA"/>
</dbReference>
<feature type="region of interest" description="Disordered" evidence="1">
    <location>
        <begin position="1"/>
        <end position="31"/>
    </location>
</feature>
<accession>A0ABR1EBR4</accession>
<proteinExistence type="predicted"/>
<dbReference type="Proteomes" id="UP001303046">
    <property type="component" value="Unassembled WGS sequence"/>
</dbReference>
<gene>
    <name evidence="2" type="primary">Necator_chrX.g21684</name>
    <name evidence="2" type="ORF">RB195_021523</name>
</gene>
<name>A0ABR1EBR4_NECAM</name>
<feature type="compositionally biased region" description="Basic and acidic residues" evidence="1">
    <location>
        <begin position="11"/>
        <end position="31"/>
    </location>
</feature>
<comment type="caution">
    <text evidence="2">The sequence shown here is derived from an EMBL/GenBank/DDBJ whole genome shotgun (WGS) entry which is preliminary data.</text>
</comment>
<sequence length="104" mass="11989">MGDLLNNRRQPQVDRKDNERNSVVDRENAEKLTDNRIANTISKGSLLRRGPGYADSSDAARETMGSWRQRLHFHSISRVNPERSTDRTTELHFTPETILIKIDD</sequence>
<evidence type="ECO:0000313" key="2">
    <source>
        <dbReference type="EMBL" id="KAK6760028.1"/>
    </source>
</evidence>
<evidence type="ECO:0000256" key="1">
    <source>
        <dbReference type="SAM" id="MobiDB-lite"/>
    </source>
</evidence>
<organism evidence="2 3">
    <name type="scientific">Necator americanus</name>
    <name type="common">Human hookworm</name>
    <dbReference type="NCBI Taxonomy" id="51031"/>
    <lineage>
        <taxon>Eukaryota</taxon>
        <taxon>Metazoa</taxon>
        <taxon>Ecdysozoa</taxon>
        <taxon>Nematoda</taxon>
        <taxon>Chromadorea</taxon>
        <taxon>Rhabditida</taxon>
        <taxon>Rhabditina</taxon>
        <taxon>Rhabditomorpha</taxon>
        <taxon>Strongyloidea</taxon>
        <taxon>Ancylostomatidae</taxon>
        <taxon>Bunostominae</taxon>
        <taxon>Necator</taxon>
    </lineage>
</organism>